<gene>
    <name evidence="4" type="ORF">A2654_02305</name>
</gene>
<dbReference type="CDD" id="cd00616">
    <property type="entry name" value="AHBA_syn"/>
    <property type="match status" value="1"/>
</dbReference>
<name>A0A1G2E2G7_9BACT</name>
<dbReference type="AlphaFoldDB" id="A0A1G2E2G7"/>
<dbReference type="GO" id="GO:0030170">
    <property type="term" value="F:pyridoxal phosphate binding"/>
    <property type="evidence" value="ECO:0007669"/>
    <property type="project" value="TreeGrafter"/>
</dbReference>
<dbReference type="SUPFAM" id="SSF53383">
    <property type="entry name" value="PLP-dependent transferases"/>
    <property type="match status" value="1"/>
</dbReference>
<evidence type="ECO:0000256" key="3">
    <source>
        <dbReference type="RuleBase" id="RU004508"/>
    </source>
</evidence>
<dbReference type="Gene3D" id="3.90.1150.10">
    <property type="entry name" value="Aspartate Aminotransferase, domain 1"/>
    <property type="match status" value="1"/>
</dbReference>
<dbReference type="InterPro" id="IPR015424">
    <property type="entry name" value="PyrdxlP-dep_Trfase"/>
</dbReference>
<evidence type="ECO:0008006" key="6">
    <source>
        <dbReference type="Google" id="ProtNLM"/>
    </source>
</evidence>
<dbReference type="EMBL" id="MHMA01000029">
    <property type="protein sequence ID" value="OGZ20024.1"/>
    <property type="molecule type" value="Genomic_DNA"/>
</dbReference>
<dbReference type="Pfam" id="PF01041">
    <property type="entry name" value="DegT_DnrJ_EryC1"/>
    <property type="match status" value="1"/>
</dbReference>
<dbReference type="InterPro" id="IPR000653">
    <property type="entry name" value="DegT/StrS_aminotransferase"/>
</dbReference>
<sequence>MPHIEFYRHNISEGDIKNAAGVLRSIFLTTGRGVDDFEKKFAKYLGCQYAVGVTCCTGAMHLALQAFGVKPGDEVITTPLTFVATSNAIFHSGAKPVFIDVEAETGNMDANLIAGAMTKKTKAILPVHLYGQMVDMRKIRKIADQYKLKIIEDAAHCMEGERDGVRAAQLGDAACFSFYATKNITCGEGGAIALNNKAIAGTLKKMRLHGLEQTAYERYEKKFSSPDMTIDGWKYNMNNIQAALLMGQLSRIEKFWQRREEIAQRYEQAFGNPGINFPKTLPNVKNARWSFTIWVNPEKRSEIQEKLKKKGIPTTIQWSPVHLMTFYRKQYGHKPGEFPIAEAISKKTITLPLYPKLKNKEVDFIIKNVLEFLS</sequence>
<organism evidence="4 5">
    <name type="scientific">Candidatus Nealsonbacteria bacterium RIFCSPHIGHO2_01_FULL_43_31</name>
    <dbReference type="NCBI Taxonomy" id="1801665"/>
    <lineage>
        <taxon>Bacteria</taxon>
        <taxon>Candidatus Nealsoniibacteriota</taxon>
    </lineage>
</organism>
<dbReference type="Proteomes" id="UP000178721">
    <property type="component" value="Unassembled WGS sequence"/>
</dbReference>
<dbReference type="PIRSF" id="PIRSF000390">
    <property type="entry name" value="PLP_StrS"/>
    <property type="match status" value="1"/>
</dbReference>
<comment type="similarity">
    <text evidence="3">Belongs to the DegT/DnrJ/EryC1 family.</text>
</comment>
<evidence type="ECO:0000256" key="1">
    <source>
        <dbReference type="PIRSR" id="PIRSR000390-1"/>
    </source>
</evidence>
<evidence type="ECO:0000256" key="2">
    <source>
        <dbReference type="PIRSR" id="PIRSR000390-2"/>
    </source>
</evidence>
<evidence type="ECO:0000313" key="4">
    <source>
        <dbReference type="EMBL" id="OGZ20024.1"/>
    </source>
</evidence>
<feature type="modified residue" description="N6-(pyridoxal phosphate)lysine" evidence="2">
    <location>
        <position position="182"/>
    </location>
</feature>
<dbReference type="InterPro" id="IPR015422">
    <property type="entry name" value="PyrdxlP-dep_Trfase_small"/>
</dbReference>
<protein>
    <recommendedName>
        <fullName evidence="6">UDP-4-amino-4, 6-dideoxy-N-acetyl-beta-L-altrosamine transaminase</fullName>
    </recommendedName>
</protein>
<keyword evidence="2 3" id="KW-0663">Pyridoxal phosphate</keyword>
<dbReference type="PANTHER" id="PTHR30244">
    <property type="entry name" value="TRANSAMINASE"/>
    <property type="match status" value="1"/>
</dbReference>
<feature type="active site" description="Proton acceptor" evidence="1">
    <location>
        <position position="182"/>
    </location>
</feature>
<comment type="caution">
    <text evidence="4">The sequence shown here is derived from an EMBL/GenBank/DDBJ whole genome shotgun (WGS) entry which is preliminary data.</text>
</comment>
<accession>A0A1G2E2G7</accession>
<dbReference type="PANTHER" id="PTHR30244:SF34">
    <property type="entry name" value="DTDP-4-AMINO-4,6-DIDEOXYGALACTOSE TRANSAMINASE"/>
    <property type="match status" value="1"/>
</dbReference>
<reference evidence="4 5" key="1">
    <citation type="journal article" date="2016" name="Nat. Commun.">
        <title>Thousands of microbial genomes shed light on interconnected biogeochemical processes in an aquifer system.</title>
        <authorList>
            <person name="Anantharaman K."/>
            <person name="Brown C.T."/>
            <person name="Hug L.A."/>
            <person name="Sharon I."/>
            <person name="Castelle C.J."/>
            <person name="Probst A.J."/>
            <person name="Thomas B.C."/>
            <person name="Singh A."/>
            <person name="Wilkins M.J."/>
            <person name="Karaoz U."/>
            <person name="Brodie E.L."/>
            <person name="Williams K.H."/>
            <person name="Hubbard S.S."/>
            <person name="Banfield J.F."/>
        </authorList>
    </citation>
    <scope>NUCLEOTIDE SEQUENCE [LARGE SCALE GENOMIC DNA]</scope>
</reference>
<dbReference type="InterPro" id="IPR015421">
    <property type="entry name" value="PyrdxlP-dep_Trfase_major"/>
</dbReference>
<dbReference type="GO" id="GO:0008483">
    <property type="term" value="F:transaminase activity"/>
    <property type="evidence" value="ECO:0007669"/>
    <property type="project" value="TreeGrafter"/>
</dbReference>
<proteinExistence type="inferred from homology"/>
<dbReference type="Gene3D" id="3.40.640.10">
    <property type="entry name" value="Type I PLP-dependent aspartate aminotransferase-like (Major domain)"/>
    <property type="match status" value="1"/>
</dbReference>
<dbReference type="GO" id="GO:0000271">
    <property type="term" value="P:polysaccharide biosynthetic process"/>
    <property type="evidence" value="ECO:0007669"/>
    <property type="project" value="TreeGrafter"/>
</dbReference>
<evidence type="ECO:0000313" key="5">
    <source>
        <dbReference type="Proteomes" id="UP000178721"/>
    </source>
</evidence>